<dbReference type="GO" id="GO:0004756">
    <property type="term" value="F:selenide, water dikinase activity"/>
    <property type="evidence" value="ECO:0007669"/>
    <property type="project" value="UniProtKB-UniRule"/>
</dbReference>
<feature type="domain" description="PurM-like N-terminal" evidence="10">
    <location>
        <begin position="29"/>
        <end position="135"/>
    </location>
</feature>
<evidence type="ECO:0000313" key="13">
    <source>
        <dbReference type="Proteomes" id="UP000006053"/>
    </source>
</evidence>
<comment type="subunit">
    <text evidence="9">Homodimer.</text>
</comment>
<dbReference type="NCBIfam" id="NF002098">
    <property type="entry name" value="PRK00943.1"/>
    <property type="match status" value="1"/>
</dbReference>
<evidence type="ECO:0000256" key="9">
    <source>
        <dbReference type="HAMAP-Rule" id="MF_00625"/>
    </source>
</evidence>
<sequence length="327" mass="35297" precursor="true">MSPQALAQVLCRLPKFEDENLIVGLDTSDDAAVYKLNDEQAMILTLDFFTPVVDDPFSFGQIAAANALSDIYAMGGTPITALNIACFPGCLPSEILAEILKGGAEKVREAGAIIAGGHTVEDDEPKYGLSVTGLVHPQRILTNAGVRPGDLLILTKPLGIGILATAIKGDLVDKATYQKAVDIMSYLNKDAGQAMYKVGVSGCTDITGFGFLGHAREMAEASKVTLEIWTDFLPLIEESKEFAKLGIIPGGAYRNRDFLKDQVHFLKKIPQPIEDILYDPQTSGGLLIGVPESKANLLLEELKKVNQTAYAVIGRVKERTDFLLEVM</sequence>
<feature type="binding site" evidence="9">
    <location>
        <position position="205"/>
    </location>
    <ligand>
        <name>Mg(2+)</name>
        <dbReference type="ChEBI" id="CHEBI:18420"/>
    </ligand>
</feature>
<gene>
    <name evidence="9" type="primary">selD</name>
    <name evidence="12" type="ordered locus">Desde_1009</name>
</gene>
<feature type="binding site" description="in other chain" evidence="9">
    <location>
        <position position="70"/>
    </location>
    <ligand>
        <name>ATP</name>
        <dbReference type="ChEBI" id="CHEBI:30616"/>
        <note>ligand shared between dimeric partners</note>
    </ligand>
</feature>
<keyword evidence="7 9" id="KW-0460">Magnesium</keyword>
<feature type="binding site" description="in other chain" evidence="9">
    <location>
        <begin position="27"/>
        <end position="29"/>
    </location>
    <ligand>
        <name>ATP</name>
        <dbReference type="ChEBI" id="CHEBI:30616"/>
        <note>ligand shared between dimeric partners</note>
    </ligand>
</feature>
<feature type="binding site" evidence="9">
    <location>
        <position position="30"/>
    </location>
    <ligand>
        <name>Mg(2+)</name>
        <dbReference type="ChEBI" id="CHEBI:18420"/>
    </ligand>
</feature>
<dbReference type="Pfam" id="PF00586">
    <property type="entry name" value="AIRS"/>
    <property type="match status" value="1"/>
</dbReference>
<dbReference type="SUPFAM" id="SSF56042">
    <property type="entry name" value="PurM C-terminal domain-like"/>
    <property type="match status" value="1"/>
</dbReference>
<keyword evidence="5 9" id="KW-0418">Kinase</keyword>
<reference evidence="12 13" key="2">
    <citation type="journal article" date="2015" name="J. Bacteriol.">
        <title>Genomic, proteomic, and biochemical analysis of the organohalide respiratory pathway in Desulfitobacterium dehalogenans.</title>
        <authorList>
            <person name="Kruse T."/>
            <person name="van de Pas B.A."/>
            <person name="Atteia A."/>
            <person name="Krab K."/>
            <person name="Hagen W.R."/>
            <person name="Goodwin L."/>
            <person name="Chain P."/>
            <person name="Boeren S."/>
            <person name="Maphosa F."/>
            <person name="Schraa G."/>
            <person name="de Vos W.M."/>
            <person name="van der Oost J."/>
            <person name="Smidt H."/>
            <person name="Stams A.J."/>
        </authorList>
    </citation>
    <scope>NUCLEOTIDE SEQUENCE [LARGE SCALE GENOMIC DNA]</scope>
    <source>
        <strain evidence="13">ATCC 51507 / DSM 9161 / JW/IU-DC1</strain>
    </source>
</reference>
<protein>
    <recommendedName>
        <fullName evidence="9">Selenide, water dikinase</fullName>
        <ecNumber evidence="9">2.7.9.3</ecNumber>
    </recommendedName>
    <alternativeName>
        <fullName evidence="9">Selenium donor protein</fullName>
    </alternativeName>
    <alternativeName>
        <fullName evidence="9">Selenophosphate synthase</fullName>
    </alternativeName>
</protein>
<dbReference type="GO" id="GO:0000287">
    <property type="term" value="F:magnesium ion binding"/>
    <property type="evidence" value="ECO:0007669"/>
    <property type="project" value="UniProtKB-UniRule"/>
</dbReference>
<dbReference type="InterPro" id="IPR036921">
    <property type="entry name" value="PurM-like_N_sf"/>
</dbReference>
<keyword evidence="6 9" id="KW-0067">ATP-binding</keyword>
<evidence type="ECO:0000256" key="3">
    <source>
        <dbReference type="ARBA" id="ARBA00022723"/>
    </source>
</evidence>
<comment type="similarity">
    <text evidence="1 9">Belongs to the selenophosphate synthase 1 family. Class I subfamily.</text>
</comment>
<keyword evidence="8 9" id="KW-0711">Selenium</keyword>
<dbReference type="Proteomes" id="UP000006053">
    <property type="component" value="Chromosome"/>
</dbReference>
<evidence type="ECO:0000259" key="11">
    <source>
        <dbReference type="Pfam" id="PF02769"/>
    </source>
</evidence>
<keyword evidence="3 9" id="KW-0479">Metal-binding</keyword>
<evidence type="ECO:0000256" key="2">
    <source>
        <dbReference type="ARBA" id="ARBA00022679"/>
    </source>
</evidence>
<dbReference type="PIRSF" id="PIRSF036407">
    <property type="entry name" value="Selenphspht_syn"/>
    <property type="match status" value="1"/>
</dbReference>
<dbReference type="STRING" id="756499.Desde_1009"/>
<dbReference type="GO" id="GO:0016260">
    <property type="term" value="P:selenocysteine biosynthetic process"/>
    <property type="evidence" value="ECO:0007669"/>
    <property type="project" value="InterPro"/>
</dbReference>
<dbReference type="PANTHER" id="PTHR10256:SF0">
    <property type="entry name" value="INACTIVE SELENIDE, WATER DIKINASE-LIKE PROTEIN-RELATED"/>
    <property type="match status" value="1"/>
</dbReference>
<name>I4A658_DESDJ</name>
<reference evidence="13" key="1">
    <citation type="submission" date="2012-06" db="EMBL/GenBank/DDBJ databases">
        <title>Complete sequence of Desulfitobacterium dehalogenans ATCC 51507.</title>
        <authorList>
            <person name="Lucas S."/>
            <person name="Han J."/>
            <person name="Lapidus A."/>
            <person name="Cheng J.-F."/>
            <person name="Goodwin L."/>
            <person name="Pitluck S."/>
            <person name="Peters L."/>
            <person name="Ovchinnikova G."/>
            <person name="Teshima H."/>
            <person name="Detter J.C."/>
            <person name="Han C."/>
            <person name="Tapia R."/>
            <person name="Land M."/>
            <person name="Hauser L."/>
            <person name="Kyrpides N."/>
            <person name="Ivanova N."/>
            <person name="Pagani I."/>
            <person name="Kruse T."/>
            <person name="de Vos W.M."/>
            <person name="Smidt H."/>
            <person name="Woyke T."/>
        </authorList>
    </citation>
    <scope>NUCLEOTIDE SEQUENCE [LARGE SCALE GENOMIC DNA]</scope>
    <source>
        <strain evidence="13">ATCC 51507 / DSM 9161 / JW/IU-DC1</strain>
    </source>
</reference>
<dbReference type="NCBIfam" id="TIGR00476">
    <property type="entry name" value="selD"/>
    <property type="match status" value="1"/>
</dbReference>
<comment type="cofactor">
    <cofactor evidence="9">
        <name>Mg(2+)</name>
        <dbReference type="ChEBI" id="CHEBI:18420"/>
    </cofactor>
    <text evidence="9">Binds 1 Mg(2+) ion per monomer.</text>
</comment>
<dbReference type="HAMAP" id="MF_00625">
    <property type="entry name" value="SelD"/>
    <property type="match status" value="1"/>
</dbReference>
<dbReference type="GO" id="GO:0005737">
    <property type="term" value="C:cytoplasm"/>
    <property type="evidence" value="ECO:0007669"/>
    <property type="project" value="TreeGrafter"/>
</dbReference>
<dbReference type="InterPro" id="IPR016188">
    <property type="entry name" value="PurM-like_N"/>
</dbReference>
<dbReference type="InterPro" id="IPR023061">
    <property type="entry name" value="SelD_I"/>
</dbReference>
<dbReference type="HOGENOM" id="CLU_032859_0_1_9"/>
<keyword evidence="2 9" id="KW-0808">Transferase</keyword>
<evidence type="ECO:0000256" key="5">
    <source>
        <dbReference type="ARBA" id="ARBA00022777"/>
    </source>
</evidence>
<dbReference type="Gene3D" id="3.30.1330.10">
    <property type="entry name" value="PurM-like, N-terminal domain"/>
    <property type="match status" value="1"/>
</dbReference>
<dbReference type="AlphaFoldDB" id="I4A658"/>
<feature type="binding site" evidence="9">
    <location>
        <position position="70"/>
    </location>
    <ligand>
        <name>Mg(2+)</name>
        <dbReference type="ChEBI" id="CHEBI:18420"/>
    </ligand>
</feature>
<dbReference type="InterPro" id="IPR010918">
    <property type="entry name" value="PurM-like_C_dom"/>
</dbReference>
<feature type="binding site" description="in other chain" evidence="9">
    <location>
        <position position="47"/>
    </location>
    <ligand>
        <name>ATP</name>
        <dbReference type="ChEBI" id="CHEBI:30616"/>
        <note>ligand shared between dimeric partners</note>
    </ligand>
</feature>
<dbReference type="EC" id="2.7.9.3" evidence="9"/>
<evidence type="ECO:0000256" key="7">
    <source>
        <dbReference type="ARBA" id="ARBA00022842"/>
    </source>
</evidence>
<dbReference type="GO" id="GO:0005524">
    <property type="term" value="F:ATP binding"/>
    <property type="evidence" value="ECO:0007669"/>
    <property type="project" value="UniProtKB-UniRule"/>
</dbReference>
<dbReference type="CDD" id="cd02195">
    <property type="entry name" value="SelD"/>
    <property type="match status" value="1"/>
</dbReference>
<dbReference type="SUPFAM" id="SSF55326">
    <property type="entry name" value="PurM N-terminal domain-like"/>
    <property type="match status" value="1"/>
</dbReference>
<dbReference type="Pfam" id="PF02769">
    <property type="entry name" value="AIRS_C"/>
    <property type="match status" value="1"/>
</dbReference>
<accession>I4A658</accession>
<evidence type="ECO:0000256" key="4">
    <source>
        <dbReference type="ARBA" id="ARBA00022741"/>
    </source>
</evidence>
<dbReference type="InterPro" id="IPR036676">
    <property type="entry name" value="PurM-like_C_sf"/>
</dbReference>
<dbReference type="FunFam" id="3.30.1330.10:FF:000003">
    <property type="entry name" value="Selenide, water dikinase"/>
    <property type="match status" value="1"/>
</dbReference>
<evidence type="ECO:0000256" key="1">
    <source>
        <dbReference type="ARBA" id="ARBA00008026"/>
    </source>
</evidence>
<feature type="binding site" evidence="9">
    <location>
        <begin position="117"/>
        <end position="119"/>
    </location>
    <ligand>
        <name>ATP</name>
        <dbReference type="ChEBI" id="CHEBI:30616"/>
        <note>ligand shared between dimeric partners</note>
    </ligand>
</feature>
<dbReference type="KEGG" id="ddh:Desde_1009"/>
<organism evidence="12 13">
    <name type="scientific">Desulfitobacterium dehalogenans (strain ATCC 51507 / DSM 9161 / JW/IU-DC1)</name>
    <dbReference type="NCBI Taxonomy" id="756499"/>
    <lineage>
        <taxon>Bacteria</taxon>
        <taxon>Bacillati</taxon>
        <taxon>Bacillota</taxon>
        <taxon>Clostridia</taxon>
        <taxon>Eubacteriales</taxon>
        <taxon>Desulfitobacteriaceae</taxon>
        <taxon>Desulfitobacterium</taxon>
    </lineage>
</organism>
<comment type="function">
    <text evidence="9">Synthesizes selenophosphate from selenide and ATP.</text>
</comment>
<dbReference type="PANTHER" id="PTHR10256">
    <property type="entry name" value="SELENIDE, WATER DIKINASE"/>
    <property type="match status" value="1"/>
</dbReference>
<comment type="caution">
    <text evidence="9">Lacks conserved residue(s) required for the propagation of feature annotation.</text>
</comment>
<keyword evidence="4 9" id="KW-0547">Nucleotide-binding</keyword>
<proteinExistence type="inferred from homology"/>
<comment type="catalytic activity">
    <reaction evidence="9">
        <text>hydrogenselenide + ATP + H2O = selenophosphate + AMP + phosphate + 2 H(+)</text>
        <dbReference type="Rhea" id="RHEA:18737"/>
        <dbReference type="ChEBI" id="CHEBI:15377"/>
        <dbReference type="ChEBI" id="CHEBI:15378"/>
        <dbReference type="ChEBI" id="CHEBI:16144"/>
        <dbReference type="ChEBI" id="CHEBI:29317"/>
        <dbReference type="ChEBI" id="CHEBI:30616"/>
        <dbReference type="ChEBI" id="CHEBI:43474"/>
        <dbReference type="ChEBI" id="CHEBI:456215"/>
        <dbReference type="EC" id="2.7.9.3"/>
    </reaction>
</comment>
<evidence type="ECO:0000256" key="8">
    <source>
        <dbReference type="ARBA" id="ARBA00023266"/>
    </source>
</evidence>
<keyword evidence="13" id="KW-1185">Reference proteome</keyword>
<dbReference type="Gene3D" id="3.90.650.10">
    <property type="entry name" value="PurM-like C-terminal domain"/>
    <property type="match status" value="1"/>
</dbReference>
<evidence type="ECO:0000256" key="6">
    <source>
        <dbReference type="ARBA" id="ARBA00022840"/>
    </source>
</evidence>
<evidence type="ECO:0000259" key="10">
    <source>
        <dbReference type="Pfam" id="PF00586"/>
    </source>
</evidence>
<dbReference type="EMBL" id="CP003348">
    <property type="protein sequence ID" value="AFL99442.1"/>
    <property type="molecule type" value="Genomic_DNA"/>
</dbReference>
<evidence type="ECO:0000313" key="12">
    <source>
        <dbReference type="EMBL" id="AFL99442.1"/>
    </source>
</evidence>
<dbReference type="eggNOG" id="COG0709">
    <property type="taxonomic scope" value="Bacteria"/>
</dbReference>
<feature type="domain" description="PurM-like C-terminal" evidence="11">
    <location>
        <begin position="147"/>
        <end position="321"/>
    </location>
</feature>
<dbReference type="InterPro" id="IPR004536">
    <property type="entry name" value="SPS/SelD"/>
</dbReference>